<accession>A0ACC2P8D3</accession>
<reference evidence="1" key="1">
    <citation type="submission" date="2023-04" db="EMBL/GenBank/DDBJ databases">
        <title>A chromosome-level genome assembly of the parasitoid wasp Eretmocerus hayati.</title>
        <authorList>
            <person name="Zhong Y."/>
            <person name="Liu S."/>
            <person name="Liu Y."/>
        </authorList>
    </citation>
    <scope>NUCLEOTIDE SEQUENCE</scope>
    <source>
        <strain evidence="1">ZJU_SS_LIU_2023</strain>
    </source>
</reference>
<dbReference type="Proteomes" id="UP001239111">
    <property type="component" value="Chromosome 2"/>
</dbReference>
<evidence type="ECO:0000313" key="1">
    <source>
        <dbReference type="EMBL" id="KAJ8679855.1"/>
    </source>
</evidence>
<dbReference type="EMBL" id="CM056742">
    <property type="protein sequence ID" value="KAJ8679855.1"/>
    <property type="molecule type" value="Genomic_DNA"/>
</dbReference>
<sequence length="690" mass="76277">MTHTMAGVHDSELVLVQQQDGSQMLDEAAIQGERWRREAGILATPPGGHFPMQNAAPLTFETPQVPVIFVLGGPGSGKVTHCDNLTQEKKGIVHINMTDLLQQYALGNEMQDFGLLSSKTVTEVLMLEMKMSLGAKTFLVSGYPRNMRDVVEYSEKIQIVNGVVLIQWRPERLEKQIEYGAQLGHVIIELARMELQNFYKNVMPVVDYFDQSDMLVELNGERDPAVVYVDFRRTVFHILGLPEDDTSSNRQAQNSMEAEVEVVRDQNGVQTSPEPKIERAEEVKSTKTPPESPPPEETITNLDEEEIMPAKTADIPKKRLPPIVWVLGGPGSNKGLVCELAIQLMANKGNWVHISVSNELMTMAANSTKIKEQLANGDYAPTELVLLLVEKQILLNRDCDGIIVDGFPKNITQQADFENKFGQRPELLLLDVAKQHSNRKKPYDSPDPFLRRLELFRREAMPMLKGLDAEGRVTVLDGDTELPADRQQFADSLLKMMRRAARHEQEPTRNNSHQLPNGYAKPPHANGVLANGSNSLTIANGKSNGEINELEQLDSPQRIVANGVAGSGRGNLAKTQLQRMQGTATKASNGIGPTTKIKSSSSNNKPQQNGNAIHMLQNGVVSGTTHRIGNGYLPRAPSNKVGPSSTALSNNNTRNNSRSHLHQNGGISVIDPLRRMYTEIDDQPPTQLHI</sequence>
<organism evidence="1 2">
    <name type="scientific">Eretmocerus hayati</name>
    <dbReference type="NCBI Taxonomy" id="131215"/>
    <lineage>
        <taxon>Eukaryota</taxon>
        <taxon>Metazoa</taxon>
        <taxon>Ecdysozoa</taxon>
        <taxon>Arthropoda</taxon>
        <taxon>Hexapoda</taxon>
        <taxon>Insecta</taxon>
        <taxon>Pterygota</taxon>
        <taxon>Neoptera</taxon>
        <taxon>Endopterygota</taxon>
        <taxon>Hymenoptera</taxon>
        <taxon>Apocrita</taxon>
        <taxon>Proctotrupomorpha</taxon>
        <taxon>Chalcidoidea</taxon>
        <taxon>Aphelinidae</taxon>
        <taxon>Aphelininae</taxon>
        <taxon>Eretmocerus</taxon>
    </lineage>
</organism>
<comment type="caution">
    <text evidence="1">The sequence shown here is derived from an EMBL/GenBank/DDBJ whole genome shotgun (WGS) entry which is preliminary data.</text>
</comment>
<proteinExistence type="predicted"/>
<keyword evidence="2" id="KW-1185">Reference proteome</keyword>
<name>A0ACC2P8D3_9HYME</name>
<evidence type="ECO:0000313" key="2">
    <source>
        <dbReference type="Proteomes" id="UP001239111"/>
    </source>
</evidence>
<gene>
    <name evidence="1" type="ORF">QAD02_015642</name>
</gene>
<protein>
    <submittedName>
        <fullName evidence="1">Uncharacterized protein</fullName>
    </submittedName>
</protein>